<dbReference type="Proteomes" id="UP000076727">
    <property type="component" value="Unassembled WGS sequence"/>
</dbReference>
<dbReference type="AlphaFoldDB" id="A0A165TY96"/>
<keyword evidence="3" id="KW-1185">Reference proteome</keyword>
<evidence type="ECO:0000313" key="3">
    <source>
        <dbReference type="Proteomes" id="UP000076727"/>
    </source>
</evidence>
<accession>A0A165TY96</accession>
<dbReference type="EMBL" id="KV429034">
    <property type="protein sequence ID" value="KZT74128.1"/>
    <property type="molecule type" value="Genomic_DNA"/>
</dbReference>
<protein>
    <submittedName>
        <fullName evidence="2">Carbohydrate esterase family 16 protein</fullName>
    </submittedName>
</protein>
<dbReference type="Gene3D" id="3.40.50.1110">
    <property type="entry name" value="SGNH hydrolase"/>
    <property type="match status" value="1"/>
</dbReference>
<dbReference type="GO" id="GO:0016788">
    <property type="term" value="F:hydrolase activity, acting on ester bonds"/>
    <property type="evidence" value="ECO:0007669"/>
    <property type="project" value="InterPro"/>
</dbReference>
<evidence type="ECO:0000313" key="2">
    <source>
        <dbReference type="EMBL" id="KZT74128.1"/>
    </source>
</evidence>
<dbReference type="OrthoDB" id="1600564at2759"/>
<evidence type="ECO:0000256" key="1">
    <source>
        <dbReference type="SAM" id="MobiDB-lite"/>
    </source>
</evidence>
<proteinExistence type="predicted"/>
<feature type="region of interest" description="Disordered" evidence="1">
    <location>
        <begin position="1"/>
        <end position="25"/>
    </location>
</feature>
<name>A0A165TY96_9APHY</name>
<dbReference type="InterPro" id="IPR036514">
    <property type="entry name" value="SGNH_hydro_sf"/>
</dbReference>
<dbReference type="InterPro" id="IPR001087">
    <property type="entry name" value="GDSL"/>
</dbReference>
<dbReference type="SUPFAM" id="SSF52266">
    <property type="entry name" value="SGNH hydrolase"/>
    <property type="match status" value="1"/>
</dbReference>
<sequence length="338" mass="37739">MVRAAEKRKQASPPPNETVGSPLLDDSRDLAIEDSQRGRLPLSTSGAVDQEPVLLRRDKDLLQRPNKRRRTQSPVFPVGNIVFAPPPSTSQYLPIAYVRSCWNGEQSLENIVVFGDSYSKSDDGDTWANYLGKQLRGKTIPSEIHIFAFPGATAEYDLSPQLSSFFDVFPQKKGMSNAGPILDPDKSVYILFLGINDCGTTDSDELEEVVEALFDNIHDLYTKGRARNFILIDVPPIDRSPQAIDCENSTDIEERVKTWNELLRTQATEFATSTEQATILLFSSHQVLMEVLDDPSEFHFSENDVECEGGAIWRDELHLSRGVHNILAKHLLASVLPP</sequence>
<dbReference type="Pfam" id="PF00657">
    <property type="entry name" value="Lipase_GDSL"/>
    <property type="match status" value="1"/>
</dbReference>
<gene>
    <name evidence="2" type="ORF">DAEQUDRAFT_721008</name>
</gene>
<organism evidence="2 3">
    <name type="scientific">Daedalea quercina L-15889</name>
    <dbReference type="NCBI Taxonomy" id="1314783"/>
    <lineage>
        <taxon>Eukaryota</taxon>
        <taxon>Fungi</taxon>
        <taxon>Dikarya</taxon>
        <taxon>Basidiomycota</taxon>
        <taxon>Agaricomycotina</taxon>
        <taxon>Agaricomycetes</taxon>
        <taxon>Polyporales</taxon>
        <taxon>Fomitopsis</taxon>
    </lineage>
</organism>
<reference evidence="2 3" key="1">
    <citation type="journal article" date="2016" name="Mol. Biol. Evol.">
        <title>Comparative Genomics of Early-Diverging Mushroom-Forming Fungi Provides Insights into the Origins of Lignocellulose Decay Capabilities.</title>
        <authorList>
            <person name="Nagy L.G."/>
            <person name="Riley R."/>
            <person name="Tritt A."/>
            <person name="Adam C."/>
            <person name="Daum C."/>
            <person name="Floudas D."/>
            <person name="Sun H."/>
            <person name="Yadav J.S."/>
            <person name="Pangilinan J."/>
            <person name="Larsson K.H."/>
            <person name="Matsuura K."/>
            <person name="Barry K."/>
            <person name="Labutti K."/>
            <person name="Kuo R."/>
            <person name="Ohm R.A."/>
            <person name="Bhattacharya S.S."/>
            <person name="Shirouzu T."/>
            <person name="Yoshinaga Y."/>
            <person name="Martin F.M."/>
            <person name="Grigoriev I.V."/>
            <person name="Hibbett D.S."/>
        </authorList>
    </citation>
    <scope>NUCLEOTIDE SEQUENCE [LARGE SCALE GENOMIC DNA]</scope>
    <source>
        <strain evidence="2 3">L-15889</strain>
    </source>
</reference>